<dbReference type="Pfam" id="PF07676">
    <property type="entry name" value="PD40"/>
    <property type="match status" value="3"/>
</dbReference>
<dbReference type="EMBL" id="JAGINT010000001">
    <property type="protein sequence ID" value="MBP2351985.1"/>
    <property type="molecule type" value="Genomic_DNA"/>
</dbReference>
<dbReference type="PANTHER" id="PTHR43135:SF3">
    <property type="entry name" value="ALPHA-D-RIBOSE 1-METHYLPHOSPHONATE 5-TRIPHOSPHATE DIPHOSPHATASE"/>
    <property type="match status" value="1"/>
</dbReference>
<dbReference type="SUPFAM" id="SSF51338">
    <property type="entry name" value="Composite domain of metallo-dependent hydrolases"/>
    <property type="match status" value="1"/>
</dbReference>
<dbReference type="Gene3D" id="2.120.10.30">
    <property type="entry name" value="TolB, C-terminal domain"/>
    <property type="match status" value="2"/>
</dbReference>
<dbReference type="Gene3D" id="2.30.40.10">
    <property type="entry name" value="Urease, subunit C, domain 1"/>
    <property type="match status" value="1"/>
</dbReference>
<dbReference type="InterPro" id="IPR032466">
    <property type="entry name" value="Metal_Hydrolase"/>
</dbReference>
<reference evidence="2 3" key="1">
    <citation type="submission" date="2021-03" db="EMBL/GenBank/DDBJ databases">
        <title>Sequencing the genomes of 1000 actinobacteria strains.</title>
        <authorList>
            <person name="Klenk H.-P."/>
        </authorList>
    </citation>
    <scope>NUCLEOTIDE SEQUENCE [LARGE SCALE GENOMIC DNA]</scope>
    <source>
        <strain evidence="2 3">DSM 18824</strain>
    </source>
</reference>
<dbReference type="InterPro" id="IPR011659">
    <property type="entry name" value="WD40"/>
</dbReference>
<dbReference type="InterPro" id="IPR011042">
    <property type="entry name" value="6-blade_b-propeller_TolB-like"/>
</dbReference>
<dbReference type="InterPro" id="IPR051781">
    <property type="entry name" value="Metallo-dep_Hydrolase"/>
</dbReference>
<keyword evidence="3" id="KW-1185">Reference proteome</keyword>
<gene>
    <name evidence="2" type="ORF">JOF29_003068</name>
</gene>
<sequence>MSGWDVTDTGQPTHEVSFSTNEGTWMSVSVSPDGQSIVFDLLGTLYAVPAAGGRATALRTGPTMDRMPVHSPDGTQLLYLSDADGYDNAWRCDADGSNHTQLTFETHDILTEPIWGPDSRSIVAPRIFRAHRKLFSSQIRLYEHGSGEGRLLVDVPASGRDVLEPALSPDGQWLYYAERLVRPNLYVDANHANFAIKRHRFADGRVETVAGGFGGAIRPCPSPDGRRLAFLRRVKEKTVLFCLELATGEQRPVFDGLDRDNQAVWEIQGNYYPRFSWFPGSTEVAIWAGGAILRVDVETGRATPIPFEATYRQTLTTPVRPRHDLAPAEVRVRAIRHLAFPPKAQTATLVALGRLWRSTLDDTAPVPIGDHARHAAEPAYSAEGDRVVYVEWDDERGSSLCLTDHETVDVVTTTTGVVRQPSFSPDSTKLVYRIQPHDVQLGGARIRPGVYVVEVAGGEPRYLTLADDAPSFGPGGDRVYAVATDSTAGEPAEVLFSVDLDGKDRREHARTADVDTYELRLSPDGRWLAFRSQHRYYLVPYRDTGHVMPVTPDTTETICFQIADHGGQALTWAPDSRTLHWCVGPAIYSLEIGTHGPVGEPRVAVVDLRVPADVPDGRIALVGGTVITMAGDLVHSPGTVVVEGNRIVAVGDTGSTEVPSGARVIDCAGKTLMPGLVDGHGHIDGAAGDGVTPQKQASRFAALAFGVTTNFDPFSSELPNYESAELTRAGLMTGPRWIGTGSAIHGRDHNFFHLHTPIAEYADAERIVGQKKQLGTISVKSYKWPERRHRQMLVKAAREHEVNIVVEGETHFYNNVSMVLDGHTNLEHNFPVATIYDDVVQLVKSSGVSSTPTLVVAFGELFGENWAYQHTEAWRDPRVRTFVQACLSGYSPLGTPYGAPPHARAMTTIHVADELYDIGVLAVSRSVKKLDDAGVRINAGSHGQLPGLAMHWEMALLAAGGMSPHRVLRAATLNTAESLGVGHQLGSLEPGKLADLLVLDRNPLDDIANSTSVTSTMVNGRLYDAATLNELAPRQRTRGRFYWETQNTLGIDWSEPWGGGTCH</sequence>
<dbReference type="Gene3D" id="3.30.110.90">
    <property type="entry name" value="Amidohydrolase"/>
    <property type="match status" value="1"/>
</dbReference>
<comment type="caution">
    <text evidence="2">The sequence shown here is derived from an EMBL/GenBank/DDBJ whole genome shotgun (WGS) entry which is preliminary data.</text>
</comment>
<dbReference type="InterPro" id="IPR006680">
    <property type="entry name" value="Amidohydro-rel"/>
</dbReference>
<proteinExistence type="predicted"/>
<dbReference type="SUPFAM" id="SSF51556">
    <property type="entry name" value="Metallo-dependent hydrolases"/>
    <property type="match status" value="1"/>
</dbReference>
<dbReference type="InterPro" id="IPR011059">
    <property type="entry name" value="Metal-dep_hydrolase_composite"/>
</dbReference>
<dbReference type="Proteomes" id="UP000755585">
    <property type="component" value="Unassembled WGS sequence"/>
</dbReference>
<dbReference type="Gene3D" id="1.20.58.520">
    <property type="entry name" value="Amidohydrolase"/>
    <property type="match status" value="1"/>
</dbReference>
<dbReference type="SUPFAM" id="SSF69304">
    <property type="entry name" value="Tricorn protease N-terminal domain"/>
    <property type="match status" value="2"/>
</dbReference>
<evidence type="ECO:0000259" key="1">
    <source>
        <dbReference type="Pfam" id="PF01979"/>
    </source>
</evidence>
<dbReference type="Gene3D" id="3.40.50.10910">
    <property type="entry name" value="Amidohydrolase"/>
    <property type="match status" value="1"/>
</dbReference>
<accession>A0ABS4UK41</accession>
<organism evidence="2 3">
    <name type="scientific">Kribbella aluminosa</name>
    <dbReference type="NCBI Taxonomy" id="416017"/>
    <lineage>
        <taxon>Bacteria</taxon>
        <taxon>Bacillati</taxon>
        <taxon>Actinomycetota</taxon>
        <taxon>Actinomycetes</taxon>
        <taxon>Propionibacteriales</taxon>
        <taxon>Kribbellaceae</taxon>
        <taxon>Kribbella</taxon>
    </lineage>
</organism>
<dbReference type="PANTHER" id="PTHR43135">
    <property type="entry name" value="ALPHA-D-RIBOSE 1-METHYLPHOSPHONATE 5-TRIPHOSPHATE DIPHOSPHATASE"/>
    <property type="match status" value="1"/>
</dbReference>
<evidence type="ECO:0000313" key="2">
    <source>
        <dbReference type="EMBL" id="MBP2351985.1"/>
    </source>
</evidence>
<dbReference type="Pfam" id="PF01979">
    <property type="entry name" value="Amidohydro_1"/>
    <property type="match status" value="1"/>
</dbReference>
<protein>
    <submittedName>
        <fullName evidence="2">Tol biopolymer transport system component</fullName>
    </submittedName>
</protein>
<dbReference type="RefSeq" id="WP_209694810.1">
    <property type="nucleotide sequence ID" value="NZ_BAAAVU010000009.1"/>
</dbReference>
<evidence type="ECO:0000313" key="3">
    <source>
        <dbReference type="Proteomes" id="UP000755585"/>
    </source>
</evidence>
<name>A0ABS4UK41_9ACTN</name>
<feature type="domain" description="Amidohydrolase-related" evidence="1">
    <location>
        <begin position="671"/>
        <end position="1022"/>
    </location>
</feature>